<evidence type="ECO:0000313" key="4">
    <source>
        <dbReference type="EMBL" id="MDC7788817.1"/>
    </source>
</evidence>
<feature type="chain" id="PRO_5045369268" evidence="2">
    <location>
        <begin position="26"/>
        <end position="244"/>
    </location>
</feature>
<keyword evidence="4" id="KW-0646">Protease inhibitor</keyword>
<gene>
    <name evidence="4" type="ORF">PQJ73_24290</name>
</gene>
<name>A0ABT5JGV8_RHOTP</name>
<proteinExistence type="predicted"/>
<dbReference type="InterPro" id="IPR016085">
    <property type="entry name" value="Protease_inh_B-barrel_dom"/>
</dbReference>
<feature type="signal peptide" evidence="2">
    <location>
        <begin position="1"/>
        <end position="25"/>
    </location>
</feature>
<comment type="caution">
    <text evidence="4">The sequence shown here is derived from an EMBL/GenBank/DDBJ whole genome shotgun (WGS) entry which is preliminary data.</text>
</comment>
<accession>A0ABT5JGV8</accession>
<dbReference type="Gene3D" id="2.40.128.10">
    <property type="match status" value="2"/>
</dbReference>
<dbReference type="RefSeq" id="WP_272779650.1">
    <property type="nucleotide sequence ID" value="NZ_JAQQLI010000053.1"/>
</dbReference>
<dbReference type="Proteomes" id="UP001165652">
    <property type="component" value="Unassembled WGS sequence"/>
</dbReference>
<reference evidence="4" key="2">
    <citation type="submission" date="2023-02" db="EMBL/GenBank/DDBJ databases">
        <authorList>
            <person name="Rayyan A."/>
            <person name="Meyer T."/>
            <person name="Kyndt J.A."/>
        </authorList>
    </citation>
    <scope>NUCLEOTIDE SEQUENCE</scope>
    <source>
        <strain evidence="4">DSM 9987</strain>
    </source>
</reference>
<dbReference type="Pfam" id="PF02974">
    <property type="entry name" value="Inh"/>
    <property type="match status" value="2"/>
</dbReference>
<dbReference type="GO" id="GO:0030414">
    <property type="term" value="F:peptidase inhibitor activity"/>
    <property type="evidence" value="ECO:0007669"/>
    <property type="project" value="UniProtKB-KW"/>
</dbReference>
<evidence type="ECO:0000313" key="5">
    <source>
        <dbReference type="Proteomes" id="UP001165652"/>
    </source>
</evidence>
<keyword evidence="5" id="KW-1185">Reference proteome</keyword>
<dbReference type="EMBL" id="JAQQLI010000053">
    <property type="protein sequence ID" value="MDC7788817.1"/>
    <property type="molecule type" value="Genomic_DNA"/>
</dbReference>
<evidence type="ECO:0000256" key="2">
    <source>
        <dbReference type="SAM" id="SignalP"/>
    </source>
</evidence>
<reference evidence="4" key="1">
    <citation type="journal article" date="2023" name="Microbiol Resour">
        <title>Genome Sequences of Rhodoplanes serenus and Two Thermotolerant Strains, Rhodoplanes tepidamans and 'Rhodoplanes cryptolactis,' Further Refine the Genus.</title>
        <authorList>
            <person name="Rayyan A.A."/>
            <person name="Kyndt J.A."/>
        </authorList>
    </citation>
    <scope>NUCLEOTIDE SEQUENCE</scope>
    <source>
        <strain evidence="4">DSM 9987</strain>
    </source>
</reference>
<feature type="domain" description="Alkaline proteinase inhibitor/ Outer membrane lipoprotein Omp19" evidence="3">
    <location>
        <begin position="150"/>
        <end position="241"/>
    </location>
</feature>
<dbReference type="SUPFAM" id="SSF50882">
    <property type="entry name" value="beta-Barrel protease inhibitors"/>
    <property type="match status" value="2"/>
</dbReference>
<evidence type="ECO:0000256" key="1">
    <source>
        <dbReference type="ARBA" id="ARBA00022729"/>
    </source>
</evidence>
<protein>
    <submittedName>
        <fullName evidence="4">Protease inhibitor Inh/omp19 family protein</fullName>
    </submittedName>
</protein>
<dbReference type="InterPro" id="IPR021140">
    <property type="entry name" value="Inh/Omp19"/>
</dbReference>
<feature type="domain" description="Alkaline proteinase inhibitor/ Outer membrane lipoprotein Omp19" evidence="3">
    <location>
        <begin position="46"/>
        <end position="132"/>
    </location>
</feature>
<evidence type="ECO:0000259" key="3">
    <source>
        <dbReference type="Pfam" id="PF02974"/>
    </source>
</evidence>
<keyword evidence="1 2" id="KW-0732">Signal</keyword>
<sequence>MQTRPRSHLAILALTLIAAAAPAAAQRAPNGPAPSAAAAPSEAARAVAGTSWEFSNADRDRHCAVAFRTEAAGPIGMRLELDKACAGVFPFLRDAAAWTLADNDFLRFVDARGKAMLEFSEVEQGLWEAPKPGEGILFLQTAASVKPPAPSSEEMAGEWTLRRGGRVLCAVTLAATPAVDGFALRLGPDCDAAVTRFAPIAWAMDRDELVITGAGNRTWRFEETEPKTWQRVPETRDPILMVKR</sequence>
<organism evidence="4 5">
    <name type="scientific">Rhodoplanes tepidamans</name>
    <name type="common">Rhodoplanes cryptolactis</name>
    <dbReference type="NCBI Taxonomy" id="200616"/>
    <lineage>
        <taxon>Bacteria</taxon>
        <taxon>Pseudomonadati</taxon>
        <taxon>Pseudomonadota</taxon>
        <taxon>Alphaproteobacteria</taxon>
        <taxon>Hyphomicrobiales</taxon>
        <taxon>Nitrobacteraceae</taxon>
        <taxon>Rhodoplanes</taxon>
    </lineage>
</organism>